<keyword evidence="2" id="KW-0472">Membrane</keyword>
<keyword evidence="2" id="KW-0812">Transmembrane</keyword>
<feature type="compositionally biased region" description="Basic and acidic residues" evidence="1">
    <location>
        <begin position="148"/>
        <end position="160"/>
    </location>
</feature>
<dbReference type="AlphaFoldDB" id="A0A8H3FB12"/>
<feature type="compositionally biased region" description="Acidic residues" evidence="1">
    <location>
        <begin position="122"/>
        <end position="147"/>
    </location>
</feature>
<gene>
    <name evidence="3" type="ORF">HETSPECPRED_004423</name>
</gene>
<accession>A0A8H3FB12</accession>
<feature type="transmembrane region" description="Helical" evidence="2">
    <location>
        <begin position="6"/>
        <end position="25"/>
    </location>
</feature>
<feature type="region of interest" description="Disordered" evidence="1">
    <location>
        <begin position="122"/>
        <end position="166"/>
    </location>
</feature>
<evidence type="ECO:0000313" key="4">
    <source>
        <dbReference type="Proteomes" id="UP000664521"/>
    </source>
</evidence>
<proteinExistence type="predicted"/>
<name>A0A8H3FB12_9LECA</name>
<comment type="caution">
    <text evidence="3">The sequence shown here is derived from an EMBL/GenBank/DDBJ whole genome shotgun (WGS) entry which is preliminary data.</text>
</comment>
<keyword evidence="2" id="KW-1133">Transmembrane helix</keyword>
<evidence type="ECO:0000256" key="2">
    <source>
        <dbReference type="SAM" id="Phobius"/>
    </source>
</evidence>
<evidence type="ECO:0000256" key="1">
    <source>
        <dbReference type="SAM" id="MobiDB-lite"/>
    </source>
</evidence>
<keyword evidence="4" id="KW-1185">Reference proteome</keyword>
<protein>
    <submittedName>
        <fullName evidence="3">Uncharacterized protein</fullName>
    </submittedName>
</protein>
<evidence type="ECO:0000313" key="3">
    <source>
        <dbReference type="EMBL" id="CAF9921063.1"/>
    </source>
</evidence>
<organism evidence="3 4">
    <name type="scientific">Heterodermia speciosa</name>
    <dbReference type="NCBI Taxonomy" id="116794"/>
    <lineage>
        <taxon>Eukaryota</taxon>
        <taxon>Fungi</taxon>
        <taxon>Dikarya</taxon>
        <taxon>Ascomycota</taxon>
        <taxon>Pezizomycotina</taxon>
        <taxon>Lecanoromycetes</taxon>
        <taxon>OSLEUM clade</taxon>
        <taxon>Lecanoromycetidae</taxon>
        <taxon>Caliciales</taxon>
        <taxon>Physciaceae</taxon>
        <taxon>Heterodermia</taxon>
    </lineage>
</organism>
<dbReference type="EMBL" id="CAJPDS010000027">
    <property type="protein sequence ID" value="CAF9921063.1"/>
    <property type="molecule type" value="Genomic_DNA"/>
</dbReference>
<reference evidence="3" key="1">
    <citation type="submission" date="2021-03" db="EMBL/GenBank/DDBJ databases">
        <authorList>
            <person name="Tagirdzhanova G."/>
        </authorList>
    </citation>
    <scope>NUCLEOTIDE SEQUENCE</scope>
</reference>
<dbReference type="Proteomes" id="UP000664521">
    <property type="component" value="Unassembled WGS sequence"/>
</dbReference>
<sequence>MPFLLIIPLMLESLLFCLLCFCAMFSDYIRFLAVIVADLGPGAVGKASESYDREGDFAARREFGGGDGWADRVRRDTGFELSSGVGFGGEGEVGVTHVGQRTIRGVLRGSCWVQESESECECEWECDSDGDEEYGSEEEDSSEEEVVESSKDRGERRDGGDSPEDI</sequence>